<dbReference type="EMBL" id="PVNL01000064">
    <property type="protein sequence ID" value="PRQ06877.1"/>
    <property type="molecule type" value="Genomic_DNA"/>
</dbReference>
<feature type="compositionally biased region" description="Acidic residues" evidence="1">
    <location>
        <begin position="32"/>
        <end position="57"/>
    </location>
</feature>
<gene>
    <name evidence="2" type="ORF">ENSA7_34150</name>
</gene>
<dbReference type="RefSeq" id="WP_106090405.1">
    <property type="nucleotide sequence ID" value="NZ_PVNL01000064.1"/>
</dbReference>
<organism evidence="2 3">
    <name type="scientific">Enhygromyxa salina</name>
    <dbReference type="NCBI Taxonomy" id="215803"/>
    <lineage>
        <taxon>Bacteria</taxon>
        <taxon>Pseudomonadati</taxon>
        <taxon>Myxococcota</taxon>
        <taxon>Polyangia</taxon>
        <taxon>Nannocystales</taxon>
        <taxon>Nannocystaceae</taxon>
        <taxon>Enhygromyxa</taxon>
    </lineage>
</organism>
<sequence length="155" mass="16273">MTTRTLITAAALVMLCTTGCKKEETTTPDDATAADDVDDAADDAPEPATSDDEDEAPELLSKASFDETITDHFSDVSDCYVAALETQPDLKGKLNAEFTIGADGVPTSVTAVDGSSITDEALVQCINDAASNWGFDQPAEAGMRLRYEFNLAPAG</sequence>
<dbReference type="NCBIfam" id="NF033768">
    <property type="entry name" value="myxo_SS_tail"/>
    <property type="match status" value="1"/>
</dbReference>
<evidence type="ECO:0008006" key="4">
    <source>
        <dbReference type="Google" id="ProtNLM"/>
    </source>
</evidence>
<accession>A0A2S9YP67</accession>
<dbReference type="InterPro" id="IPR049806">
    <property type="entry name" value="MasK-like_C"/>
</dbReference>
<proteinExistence type="predicted"/>
<comment type="caution">
    <text evidence="2">The sequence shown here is derived from an EMBL/GenBank/DDBJ whole genome shotgun (WGS) entry which is preliminary data.</text>
</comment>
<feature type="region of interest" description="Disordered" evidence="1">
    <location>
        <begin position="22"/>
        <end position="57"/>
    </location>
</feature>
<dbReference type="AlphaFoldDB" id="A0A2S9YP67"/>
<dbReference type="Proteomes" id="UP000238823">
    <property type="component" value="Unassembled WGS sequence"/>
</dbReference>
<name>A0A2S9YP67_9BACT</name>
<dbReference type="OrthoDB" id="5522042at2"/>
<evidence type="ECO:0000256" key="1">
    <source>
        <dbReference type="SAM" id="MobiDB-lite"/>
    </source>
</evidence>
<evidence type="ECO:0000313" key="2">
    <source>
        <dbReference type="EMBL" id="PRQ06877.1"/>
    </source>
</evidence>
<evidence type="ECO:0000313" key="3">
    <source>
        <dbReference type="Proteomes" id="UP000238823"/>
    </source>
</evidence>
<reference evidence="2 3" key="1">
    <citation type="submission" date="2018-03" db="EMBL/GenBank/DDBJ databases">
        <title>Draft Genome Sequences of the Obligatory Marine Myxobacteria Enhygromyxa salina SWB007.</title>
        <authorList>
            <person name="Poehlein A."/>
            <person name="Moghaddam J.A."/>
            <person name="Harms H."/>
            <person name="Alanjari M."/>
            <person name="Koenig G.M."/>
            <person name="Daniel R."/>
            <person name="Schaeberle T.F."/>
        </authorList>
    </citation>
    <scope>NUCLEOTIDE SEQUENCE [LARGE SCALE GENOMIC DNA]</scope>
    <source>
        <strain evidence="2 3">SWB007</strain>
    </source>
</reference>
<protein>
    <recommendedName>
        <fullName evidence="4">Gram-negative bacterial tonB protein</fullName>
    </recommendedName>
</protein>